<dbReference type="GO" id="GO:0006310">
    <property type="term" value="P:DNA recombination"/>
    <property type="evidence" value="ECO:0007669"/>
    <property type="project" value="UniProtKB-KW"/>
</dbReference>
<dbReference type="EMBL" id="WMIE01000014">
    <property type="protein sequence ID" value="MTH79345.1"/>
    <property type="molecule type" value="Genomic_DNA"/>
</dbReference>
<dbReference type="Pfam" id="PF00589">
    <property type="entry name" value="Phage_integrase"/>
    <property type="match status" value="1"/>
</dbReference>
<dbReference type="InterPro" id="IPR011010">
    <property type="entry name" value="DNA_brk_join_enz"/>
</dbReference>
<sequence length="708" mass="79478">MIHEAADLARRLTAISEFCFYVECDVSPEVMTQILDGYCRFEIETAIRIHAATPTRSRAQAEASLVFESAAREALRDAVLRCDRKAAYWPIRATAEQLGLEIREEDPDYDLLADRMLRCMLDVSTERENRARARFSGPGPWMSAALAQIDRPVEGRETAPQSAIKTAACPAQDAAPPAPDNAVAAKGAPPPPITEAEQAKSPDPIGSAAAKRPEASAMAVNTIIAMPAVQDVPVKQAAETEKASEERKTEYPRVVEIPAALLHFKPAESQNAAPAETPSPGILDLWDDWFQDRINGIVTQGAYTYSDEGSAKRFRKESETTKSTRKLIDSYFGNAPVLGIKPEQWHDFTDLLRRLPQNHGRSPKNRAMGLQDLVKAADAKEKRQKSITERKIAQARTGADDTDEARRKAKIARIAPRTFQRHQSNVSAPLDYAVGKGRITHNPYAPFVMPEKIIENRRKGLPDSSRQLWGDDFQVLLRTRKWSSPKTLIEDAIYWLPIMARLHGMRSEEMLQLKPSNIRSERGIWFIEIERGFGQSVKSDNGRRTIPIHKQLIELGFLELVERQRRLGHPRIFSRASRSKSQKATYTANFTKSFAFYMRSVGCYDPRRDLHDLRTSFHSDLVAAKVPDTARRFLMGHANSDVGITNYLPEGFGLETLRDYIEMIRIDLSAIKQRFAKEAVPGGLRLATDKGVPVERNGKRRLPPSRQP</sequence>
<dbReference type="GO" id="GO:0015074">
    <property type="term" value="P:DNA integration"/>
    <property type="evidence" value="ECO:0007669"/>
    <property type="project" value="InterPro"/>
</dbReference>
<dbReference type="RefSeq" id="WP_155096705.1">
    <property type="nucleotide sequence ID" value="NZ_WMIE01000014.1"/>
</dbReference>
<dbReference type="InterPro" id="IPR013762">
    <property type="entry name" value="Integrase-like_cat_sf"/>
</dbReference>
<keyword evidence="5" id="KW-1185">Reference proteome</keyword>
<keyword evidence="1" id="KW-0233">DNA recombination</keyword>
<gene>
    <name evidence="4" type="ORF">GL286_16620</name>
</gene>
<evidence type="ECO:0000256" key="2">
    <source>
        <dbReference type="SAM" id="MobiDB-lite"/>
    </source>
</evidence>
<accession>A0A6L6JDP6</accession>
<dbReference type="AlphaFoldDB" id="A0A6L6JDP6"/>
<feature type="compositionally biased region" description="Basic residues" evidence="2">
    <location>
        <begin position="698"/>
        <end position="708"/>
    </location>
</feature>
<protein>
    <submittedName>
        <fullName evidence="4">Tyrosine-type recombinase/integrase</fullName>
    </submittedName>
</protein>
<feature type="domain" description="Tyr recombinase" evidence="3">
    <location>
        <begin position="500"/>
        <end position="641"/>
    </location>
</feature>
<dbReference type="Proteomes" id="UP000478183">
    <property type="component" value="Unassembled WGS sequence"/>
</dbReference>
<dbReference type="GO" id="GO:0003677">
    <property type="term" value="F:DNA binding"/>
    <property type="evidence" value="ECO:0007669"/>
    <property type="project" value="InterPro"/>
</dbReference>
<comment type="caution">
    <text evidence="4">The sequence shown here is derived from an EMBL/GenBank/DDBJ whole genome shotgun (WGS) entry which is preliminary data.</text>
</comment>
<organism evidence="4 5">
    <name type="scientific">Paracoccus aestuariivivens</name>
    <dbReference type="NCBI Taxonomy" id="1820333"/>
    <lineage>
        <taxon>Bacteria</taxon>
        <taxon>Pseudomonadati</taxon>
        <taxon>Pseudomonadota</taxon>
        <taxon>Alphaproteobacteria</taxon>
        <taxon>Rhodobacterales</taxon>
        <taxon>Paracoccaceae</taxon>
        <taxon>Paracoccus</taxon>
    </lineage>
</organism>
<dbReference type="SUPFAM" id="SSF56349">
    <property type="entry name" value="DNA breaking-rejoining enzymes"/>
    <property type="match status" value="1"/>
</dbReference>
<proteinExistence type="predicted"/>
<feature type="region of interest" description="Disordered" evidence="2">
    <location>
        <begin position="154"/>
        <end position="213"/>
    </location>
</feature>
<evidence type="ECO:0000259" key="3">
    <source>
        <dbReference type="Pfam" id="PF00589"/>
    </source>
</evidence>
<dbReference type="OrthoDB" id="7222937at2"/>
<evidence type="ECO:0000256" key="1">
    <source>
        <dbReference type="ARBA" id="ARBA00023172"/>
    </source>
</evidence>
<name>A0A6L6JDP6_9RHOB</name>
<evidence type="ECO:0000313" key="4">
    <source>
        <dbReference type="EMBL" id="MTH79345.1"/>
    </source>
</evidence>
<feature type="region of interest" description="Disordered" evidence="2">
    <location>
        <begin position="689"/>
        <end position="708"/>
    </location>
</feature>
<dbReference type="Gene3D" id="1.10.443.10">
    <property type="entry name" value="Intergrase catalytic core"/>
    <property type="match status" value="1"/>
</dbReference>
<reference evidence="4 5" key="1">
    <citation type="submission" date="2019-11" db="EMBL/GenBank/DDBJ databases">
        <authorList>
            <person name="Dong K."/>
        </authorList>
    </citation>
    <scope>NUCLEOTIDE SEQUENCE [LARGE SCALE GENOMIC DNA]</scope>
    <source>
        <strain evidence="4 5">NBRC 111993</strain>
    </source>
</reference>
<evidence type="ECO:0000313" key="5">
    <source>
        <dbReference type="Proteomes" id="UP000478183"/>
    </source>
</evidence>
<dbReference type="InterPro" id="IPR002104">
    <property type="entry name" value="Integrase_catalytic"/>
</dbReference>
<feature type="compositionally biased region" description="Low complexity" evidence="2">
    <location>
        <begin position="167"/>
        <end position="185"/>
    </location>
</feature>